<evidence type="ECO:0000256" key="4">
    <source>
        <dbReference type="ARBA" id="ARBA00012925"/>
    </source>
</evidence>
<dbReference type="SUPFAM" id="SSF51069">
    <property type="entry name" value="Carbonic anhydrase"/>
    <property type="match status" value="1"/>
</dbReference>
<dbReference type="AlphaFoldDB" id="A0A251ZU39"/>
<gene>
    <name evidence="12" type="ORF">HK18_09055</name>
</gene>
<dbReference type="EC" id="4.2.1.1" evidence="4 10"/>
<accession>A0A251ZU39</accession>
<feature type="signal peptide" evidence="10">
    <location>
        <begin position="1"/>
        <end position="22"/>
    </location>
</feature>
<keyword evidence="8 10" id="KW-0456">Lyase</keyword>
<dbReference type="Gene3D" id="3.10.200.10">
    <property type="entry name" value="Alpha carbonic anhydrase"/>
    <property type="match status" value="1"/>
</dbReference>
<dbReference type="EMBL" id="JOPB01000007">
    <property type="protein sequence ID" value="OUI78188.1"/>
    <property type="molecule type" value="Genomic_DNA"/>
</dbReference>
<evidence type="ECO:0000259" key="11">
    <source>
        <dbReference type="PROSITE" id="PS51144"/>
    </source>
</evidence>
<reference evidence="13" key="1">
    <citation type="submission" date="2014-06" db="EMBL/GenBank/DDBJ databases">
        <authorList>
            <person name="Winans N.J."/>
            <person name="Newell P.D."/>
            <person name="Douglas A.E."/>
        </authorList>
    </citation>
    <scope>NUCLEOTIDE SEQUENCE [LARGE SCALE GENOMIC DNA]</scope>
    <source>
        <strain evidence="13">DmL_052</strain>
    </source>
</reference>
<dbReference type="RefSeq" id="WP_086632317.1">
    <property type="nucleotide sequence ID" value="NZ_JOPB01000007.1"/>
</dbReference>
<dbReference type="GO" id="GO:0008270">
    <property type="term" value="F:zinc ion binding"/>
    <property type="evidence" value="ECO:0007669"/>
    <property type="project" value="UniProtKB-UniRule"/>
</dbReference>
<comment type="function">
    <text evidence="2 10">Reversible hydration of carbon dioxide.</text>
</comment>
<dbReference type="Pfam" id="PF00194">
    <property type="entry name" value="Carb_anhydrase"/>
    <property type="match status" value="1"/>
</dbReference>
<dbReference type="InterPro" id="IPR023561">
    <property type="entry name" value="Carbonic_anhydrase_a-class"/>
</dbReference>
<evidence type="ECO:0000313" key="13">
    <source>
        <dbReference type="Proteomes" id="UP000194946"/>
    </source>
</evidence>
<keyword evidence="7 10" id="KW-0862">Zinc</keyword>
<dbReference type="SMART" id="SM01057">
    <property type="entry name" value="Carb_anhydrase"/>
    <property type="match status" value="1"/>
</dbReference>
<dbReference type="PANTHER" id="PTHR18952">
    <property type="entry name" value="CARBONIC ANHYDRASE"/>
    <property type="match status" value="1"/>
</dbReference>
<evidence type="ECO:0000256" key="9">
    <source>
        <dbReference type="ARBA" id="ARBA00048348"/>
    </source>
</evidence>
<evidence type="ECO:0000313" key="12">
    <source>
        <dbReference type="EMBL" id="OUI78188.1"/>
    </source>
</evidence>
<proteinExistence type="inferred from homology"/>
<dbReference type="InterPro" id="IPR018338">
    <property type="entry name" value="Carbonic_anhydrase_a-class_CS"/>
</dbReference>
<organism evidence="12 13">
    <name type="scientific">Commensalibacter intestini</name>
    <dbReference type="NCBI Taxonomy" id="479936"/>
    <lineage>
        <taxon>Bacteria</taxon>
        <taxon>Pseudomonadati</taxon>
        <taxon>Pseudomonadota</taxon>
        <taxon>Alphaproteobacteria</taxon>
        <taxon>Acetobacterales</taxon>
        <taxon>Acetobacteraceae</taxon>
    </lineage>
</organism>
<keyword evidence="6 10" id="KW-0479">Metal-binding</keyword>
<comment type="catalytic activity">
    <reaction evidence="9 10">
        <text>hydrogencarbonate + H(+) = CO2 + H2O</text>
        <dbReference type="Rhea" id="RHEA:10748"/>
        <dbReference type="ChEBI" id="CHEBI:15377"/>
        <dbReference type="ChEBI" id="CHEBI:15378"/>
        <dbReference type="ChEBI" id="CHEBI:16526"/>
        <dbReference type="ChEBI" id="CHEBI:17544"/>
        <dbReference type="EC" id="4.2.1.1"/>
    </reaction>
</comment>
<evidence type="ECO:0000256" key="6">
    <source>
        <dbReference type="ARBA" id="ARBA00022723"/>
    </source>
</evidence>
<evidence type="ECO:0000256" key="10">
    <source>
        <dbReference type="RuleBase" id="RU367011"/>
    </source>
</evidence>
<dbReference type="PROSITE" id="PS00162">
    <property type="entry name" value="ALPHA_CA_1"/>
    <property type="match status" value="1"/>
</dbReference>
<comment type="cofactor">
    <cofactor evidence="1 10">
        <name>Zn(2+)</name>
        <dbReference type="ChEBI" id="CHEBI:29105"/>
    </cofactor>
</comment>
<evidence type="ECO:0000256" key="7">
    <source>
        <dbReference type="ARBA" id="ARBA00022833"/>
    </source>
</evidence>
<comment type="caution">
    <text evidence="12">The sequence shown here is derived from an EMBL/GenBank/DDBJ whole genome shotgun (WGS) entry which is preliminary data.</text>
</comment>
<dbReference type="InterPro" id="IPR001148">
    <property type="entry name" value="CA_dom"/>
</dbReference>
<dbReference type="CDD" id="cd03124">
    <property type="entry name" value="alpha_CA_prokaryotic_like"/>
    <property type="match status" value="1"/>
</dbReference>
<keyword evidence="10" id="KW-0732">Signal</keyword>
<evidence type="ECO:0000256" key="3">
    <source>
        <dbReference type="ARBA" id="ARBA00010718"/>
    </source>
</evidence>
<dbReference type="PROSITE" id="PS51144">
    <property type="entry name" value="ALPHA_CA_2"/>
    <property type="match status" value="1"/>
</dbReference>
<evidence type="ECO:0000256" key="1">
    <source>
        <dbReference type="ARBA" id="ARBA00001947"/>
    </source>
</evidence>
<dbReference type="InterPro" id="IPR036398">
    <property type="entry name" value="CA_dom_sf"/>
</dbReference>
<evidence type="ECO:0000256" key="2">
    <source>
        <dbReference type="ARBA" id="ARBA00002904"/>
    </source>
</evidence>
<dbReference type="PANTHER" id="PTHR18952:SF265">
    <property type="entry name" value="CARBONIC ANHYDRASE"/>
    <property type="match status" value="1"/>
</dbReference>
<name>A0A251ZU39_9PROT</name>
<comment type="similarity">
    <text evidence="3 10">Belongs to the alpha-carbonic anhydrase family.</text>
</comment>
<dbReference type="InterPro" id="IPR041891">
    <property type="entry name" value="Alpha_CA_prokaryot-like"/>
</dbReference>
<dbReference type="Proteomes" id="UP000194946">
    <property type="component" value="Unassembled WGS sequence"/>
</dbReference>
<evidence type="ECO:0000256" key="8">
    <source>
        <dbReference type="ARBA" id="ARBA00023239"/>
    </source>
</evidence>
<protein>
    <recommendedName>
        <fullName evidence="5 10">Carbonic anhydrase</fullName>
        <ecNumber evidence="4 10">4.2.1.1</ecNumber>
    </recommendedName>
</protein>
<feature type="domain" description="Alpha-carbonic anhydrase" evidence="11">
    <location>
        <begin position="24"/>
        <end position="248"/>
    </location>
</feature>
<evidence type="ECO:0000256" key="5">
    <source>
        <dbReference type="ARBA" id="ARBA00014628"/>
    </source>
</evidence>
<dbReference type="GO" id="GO:0004089">
    <property type="term" value="F:carbonate dehydratase activity"/>
    <property type="evidence" value="ECO:0007669"/>
    <property type="project" value="UniProtKB-UniRule"/>
</dbReference>
<feature type="chain" id="PRO_5025099434" description="Carbonic anhydrase" evidence="10">
    <location>
        <begin position="23"/>
        <end position="248"/>
    </location>
</feature>
<keyword evidence="13" id="KW-1185">Reference proteome</keyword>
<sequence length="248" mass="28749">MKFPYILLLATSFLISAPTAFAEEQWGYSGNISPEYWGNISPKFTECKQGKSQSPVNIIQTTKLHTQHLTFHYQLTTEHIVNNTHTVQVIVNSDKDYLIFHNKKYYLKQFHFHTPSEHHIHGIAYPLEIHFVHANKDGHLLVLAVMAEEGMKKNPELEKAWNVVSPQPNKEEVMTKPFNINNFLPKDTSYFHYTGSLTTPPCLEDVTWIVLKQPVQVSEDQVDRFETLMQHDNNRHVQPLNGRKVDED</sequence>